<dbReference type="Proteomes" id="UP000235145">
    <property type="component" value="Unassembled WGS sequence"/>
</dbReference>
<evidence type="ECO:0000313" key="2">
    <source>
        <dbReference type="Proteomes" id="UP000235145"/>
    </source>
</evidence>
<evidence type="ECO:0000313" key="1">
    <source>
        <dbReference type="EMBL" id="KAJ0190223.1"/>
    </source>
</evidence>
<protein>
    <submittedName>
        <fullName evidence="1">Uncharacterized protein</fullName>
    </submittedName>
</protein>
<dbReference type="AlphaFoldDB" id="A0A9R1UNQ9"/>
<name>A0A9R1UNQ9_LACSA</name>
<organism evidence="1 2">
    <name type="scientific">Lactuca sativa</name>
    <name type="common">Garden lettuce</name>
    <dbReference type="NCBI Taxonomy" id="4236"/>
    <lineage>
        <taxon>Eukaryota</taxon>
        <taxon>Viridiplantae</taxon>
        <taxon>Streptophyta</taxon>
        <taxon>Embryophyta</taxon>
        <taxon>Tracheophyta</taxon>
        <taxon>Spermatophyta</taxon>
        <taxon>Magnoliopsida</taxon>
        <taxon>eudicotyledons</taxon>
        <taxon>Gunneridae</taxon>
        <taxon>Pentapetalae</taxon>
        <taxon>asterids</taxon>
        <taxon>campanulids</taxon>
        <taxon>Asterales</taxon>
        <taxon>Asteraceae</taxon>
        <taxon>Cichorioideae</taxon>
        <taxon>Cichorieae</taxon>
        <taxon>Lactucinae</taxon>
        <taxon>Lactuca</taxon>
    </lineage>
</organism>
<gene>
    <name evidence="1" type="ORF">LSAT_V11C800408680</name>
</gene>
<accession>A0A9R1UNQ9</accession>
<sequence length="139" mass="16190">MYIPQGDPLLVHLMMLHEVRFLFDIQGSHLDFVETEYILICGLKVGPYVDILHDEKGRSNSNLRARLFPDISDARLRLKDLENIIMSPNDLAIQDEDVVMLIQLVFMLKGLHGWDVKTCIPATVYKLADNRDDWNRYYI</sequence>
<dbReference type="EMBL" id="NBSK02000008">
    <property type="protein sequence ID" value="KAJ0190223.1"/>
    <property type="molecule type" value="Genomic_DNA"/>
</dbReference>
<comment type="caution">
    <text evidence="1">The sequence shown here is derived from an EMBL/GenBank/DDBJ whole genome shotgun (WGS) entry which is preliminary data.</text>
</comment>
<proteinExistence type="predicted"/>
<keyword evidence="2" id="KW-1185">Reference proteome</keyword>
<reference evidence="1 2" key="1">
    <citation type="journal article" date="2017" name="Nat. Commun.">
        <title>Genome assembly with in vitro proximity ligation data and whole-genome triplication in lettuce.</title>
        <authorList>
            <person name="Reyes-Chin-Wo S."/>
            <person name="Wang Z."/>
            <person name="Yang X."/>
            <person name="Kozik A."/>
            <person name="Arikit S."/>
            <person name="Song C."/>
            <person name="Xia L."/>
            <person name="Froenicke L."/>
            <person name="Lavelle D.O."/>
            <person name="Truco M.J."/>
            <person name="Xia R."/>
            <person name="Zhu S."/>
            <person name="Xu C."/>
            <person name="Xu H."/>
            <person name="Xu X."/>
            <person name="Cox K."/>
            <person name="Korf I."/>
            <person name="Meyers B.C."/>
            <person name="Michelmore R.W."/>
        </authorList>
    </citation>
    <scope>NUCLEOTIDE SEQUENCE [LARGE SCALE GENOMIC DNA]</scope>
    <source>
        <strain evidence="2">cv. Salinas</strain>
        <tissue evidence="1">Seedlings</tissue>
    </source>
</reference>